<dbReference type="EMBL" id="LSSL01000355">
    <property type="protein sequence ID" value="OLY84796.1"/>
    <property type="molecule type" value="Genomic_DNA"/>
</dbReference>
<evidence type="ECO:0000313" key="1">
    <source>
        <dbReference type="EMBL" id="OLY84796.1"/>
    </source>
</evidence>
<gene>
    <name evidence="1" type="ORF">AYI68_g1029</name>
</gene>
<organism evidence="1 2">
    <name type="scientific">Smittium mucronatum</name>
    <dbReference type="NCBI Taxonomy" id="133383"/>
    <lineage>
        <taxon>Eukaryota</taxon>
        <taxon>Fungi</taxon>
        <taxon>Fungi incertae sedis</taxon>
        <taxon>Zoopagomycota</taxon>
        <taxon>Kickxellomycotina</taxon>
        <taxon>Harpellomycetes</taxon>
        <taxon>Harpellales</taxon>
        <taxon>Legeriomycetaceae</taxon>
        <taxon>Smittium</taxon>
    </lineage>
</organism>
<protein>
    <submittedName>
        <fullName evidence="1">Uncharacterized protein</fullName>
    </submittedName>
</protein>
<proteinExistence type="predicted"/>
<name>A0A1R0H6P5_9FUNG</name>
<comment type="caution">
    <text evidence="1">The sequence shown here is derived from an EMBL/GenBank/DDBJ whole genome shotgun (WGS) entry which is preliminary data.</text>
</comment>
<dbReference type="AlphaFoldDB" id="A0A1R0H6P5"/>
<sequence>MSDELFWVLKIDFNSSTPRTLNALPAPRAQESLLLALEKIDFDSDSEENGHLELIFTEKPTENLELAFFLSRPILATYDRFSVFSEPCRQAEPFGFSNRIFSDS</sequence>
<evidence type="ECO:0000313" key="2">
    <source>
        <dbReference type="Proteomes" id="UP000187455"/>
    </source>
</evidence>
<dbReference type="Proteomes" id="UP000187455">
    <property type="component" value="Unassembled WGS sequence"/>
</dbReference>
<keyword evidence="2" id="KW-1185">Reference proteome</keyword>
<reference evidence="1 2" key="1">
    <citation type="journal article" date="2016" name="Mol. Biol. Evol.">
        <title>Genome-Wide Survey of Gut Fungi (Harpellales) Reveals the First Horizontally Transferred Ubiquitin Gene from a Mosquito Host.</title>
        <authorList>
            <person name="Wang Y."/>
            <person name="White M.M."/>
            <person name="Kvist S."/>
            <person name="Moncalvo J.M."/>
        </authorList>
    </citation>
    <scope>NUCLEOTIDE SEQUENCE [LARGE SCALE GENOMIC DNA]</scope>
    <source>
        <strain evidence="1 2">ALG-7-W6</strain>
    </source>
</reference>
<accession>A0A1R0H6P5</accession>